<feature type="region of interest" description="Disordered" evidence="5">
    <location>
        <begin position="1"/>
        <end position="37"/>
    </location>
</feature>
<protein>
    <submittedName>
        <fullName evidence="7">Uncharacterized protein</fullName>
    </submittedName>
</protein>
<keyword evidence="8" id="KW-1185">Reference proteome</keyword>
<proteinExistence type="predicted"/>
<evidence type="ECO:0000256" key="6">
    <source>
        <dbReference type="SAM" id="Phobius"/>
    </source>
</evidence>
<feature type="transmembrane region" description="Helical" evidence="6">
    <location>
        <begin position="161"/>
        <end position="187"/>
    </location>
</feature>
<evidence type="ECO:0000313" key="8">
    <source>
        <dbReference type="Proteomes" id="UP001175271"/>
    </source>
</evidence>
<dbReference type="PANTHER" id="PTHR12479:SF10">
    <property type="entry name" value="LYSOSOMAL-ASSOCIATED TRANSMEMBRANE PROTEIN"/>
    <property type="match status" value="1"/>
</dbReference>
<name>A0AA39HHN5_9BILA</name>
<comment type="caution">
    <text evidence="7">The sequence shown here is derived from an EMBL/GenBank/DDBJ whole genome shotgun (WGS) entry which is preliminary data.</text>
</comment>
<evidence type="ECO:0000256" key="5">
    <source>
        <dbReference type="SAM" id="MobiDB-lite"/>
    </source>
</evidence>
<keyword evidence="2 6" id="KW-0812">Transmembrane</keyword>
<feature type="transmembrane region" description="Helical" evidence="6">
    <location>
        <begin position="81"/>
        <end position="103"/>
    </location>
</feature>
<evidence type="ECO:0000313" key="7">
    <source>
        <dbReference type="EMBL" id="KAK0405524.1"/>
    </source>
</evidence>
<feature type="transmembrane region" description="Helical" evidence="6">
    <location>
        <begin position="115"/>
        <end position="141"/>
    </location>
</feature>
<dbReference type="InterPro" id="IPR051115">
    <property type="entry name" value="LAPTM_transporter"/>
</dbReference>
<feature type="transmembrane region" description="Helical" evidence="6">
    <location>
        <begin position="54"/>
        <end position="75"/>
    </location>
</feature>
<sequence length="293" mass="32842">MNHHSGSFYQRRPPSLFTDDEDPTGQRPPPKMARSEQDYSTCCCGSINIKFGTFFIGVLYLIGSVGQIISSFVAYSSQASISWTTFSVAVITLFSTIFLFIGVKTERGEWLIPFWVIQFLNLLALGALAIIFLIFLCSFTPKYGDGNVDDTTFPTADKDYQIQVTFGVGTALCLLGCIFNVWFIAVVHKCYLYFGGSSCSRRPVQLEAPPFRPTPPPRFHHFQPTPEGRRSRPLNTLLGGPLLTNERFFSSSKPHLEDSIRLERVFEDLSILPFHRSVCTDNNRGSMSATDIC</sequence>
<gene>
    <name evidence="7" type="ORF">QR680_018038</name>
</gene>
<organism evidence="7 8">
    <name type="scientific">Steinernema hermaphroditum</name>
    <dbReference type="NCBI Taxonomy" id="289476"/>
    <lineage>
        <taxon>Eukaryota</taxon>
        <taxon>Metazoa</taxon>
        <taxon>Ecdysozoa</taxon>
        <taxon>Nematoda</taxon>
        <taxon>Chromadorea</taxon>
        <taxon>Rhabditida</taxon>
        <taxon>Tylenchina</taxon>
        <taxon>Panagrolaimomorpha</taxon>
        <taxon>Strongyloidoidea</taxon>
        <taxon>Steinernematidae</taxon>
        <taxon>Steinernema</taxon>
    </lineage>
</organism>
<reference evidence="7" key="1">
    <citation type="submission" date="2023-06" db="EMBL/GenBank/DDBJ databases">
        <title>Genomic analysis of the entomopathogenic nematode Steinernema hermaphroditum.</title>
        <authorList>
            <person name="Schwarz E.M."/>
            <person name="Heppert J.K."/>
            <person name="Baniya A."/>
            <person name="Schwartz H.T."/>
            <person name="Tan C.-H."/>
            <person name="Antoshechkin I."/>
            <person name="Sternberg P.W."/>
            <person name="Goodrich-Blair H."/>
            <person name="Dillman A.R."/>
        </authorList>
    </citation>
    <scope>NUCLEOTIDE SEQUENCE</scope>
    <source>
        <strain evidence="7">PS9179</strain>
        <tissue evidence="7">Whole animal</tissue>
    </source>
</reference>
<keyword evidence="3 6" id="KW-1133">Transmembrane helix</keyword>
<keyword evidence="4 6" id="KW-0472">Membrane</keyword>
<comment type="subcellular location">
    <subcellularLocation>
        <location evidence="1">Endomembrane system</location>
        <topology evidence="1">Multi-pass membrane protein</topology>
    </subcellularLocation>
</comment>
<dbReference type="EMBL" id="JAUCMV010000004">
    <property type="protein sequence ID" value="KAK0405524.1"/>
    <property type="molecule type" value="Genomic_DNA"/>
</dbReference>
<dbReference type="GO" id="GO:0005765">
    <property type="term" value="C:lysosomal membrane"/>
    <property type="evidence" value="ECO:0007669"/>
    <property type="project" value="TreeGrafter"/>
</dbReference>
<dbReference type="GO" id="GO:0012505">
    <property type="term" value="C:endomembrane system"/>
    <property type="evidence" value="ECO:0007669"/>
    <property type="project" value="UniProtKB-SubCell"/>
</dbReference>
<dbReference type="Proteomes" id="UP001175271">
    <property type="component" value="Unassembled WGS sequence"/>
</dbReference>
<accession>A0AA39HHN5</accession>
<evidence type="ECO:0000256" key="3">
    <source>
        <dbReference type="ARBA" id="ARBA00022989"/>
    </source>
</evidence>
<evidence type="ECO:0000256" key="2">
    <source>
        <dbReference type="ARBA" id="ARBA00022692"/>
    </source>
</evidence>
<evidence type="ECO:0000256" key="4">
    <source>
        <dbReference type="ARBA" id="ARBA00023136"/>
    </source>
</evidence>
<dbReference type="PANTHER" id="PTHR12479">
    <property type="entry name" value="LYSOSOMAL-ASSOCIATED TRANSMEMBRANE PROTEIN"/>
    <property type="match status" value="1"/>
</dbReference>
<evidence type="ECO:0000256" key="1">
    <source>
        <dbReference type="ARBA" id="ARBA00004127"/>
    </source>
</evidence>
<dbReference type="AlphaFoldDB" id="A0AA39HHN5"/>